<protein>
    <submittedName>
        <fullName evidence="1">Uncharacterized protein</fullName>
    </submittedName>
</protein>
<name>A0A7S7L698_9BACI</name>
<evidence type="ECO:0000313" key="2">
    <source>
        <dbReference type="Proteomes" id="UP000180175"/>
    </source>
</evidence>
<reference evidence="1 2" key="2">
    <citation type="journal article" date="2019" name="Int. J. Syst. Evol. Microbiol.">
        <title>Anaerobacillus isosaccharinicus sp. nov., an alkaliphilic bacterium which degrades isosaccharinic acid.</title>
        <authorList>
            <person name="Bassil N.M."/>
            <person name="Lloyd J.R."/>
        </authorList>
    </citation>
    <scope>NUCLEOTIDE SEQUENCE [LARGE SCALE GENOMIC DNA]</scope>
    <source>
        <strain evidence="1 2">NB2006</strain>
    </source>
</reference>
<reference evidence="1 2" key="1">
    <citation type="journal article" date="2017" name="Genome Announc.">
        <title>Draft Genome Sequences of Four Alkaliphilic Bacteria Belonging to the Anaerobacillus Genus.</title>
        <authorList>
            <person name="Bassil N.M."/>
            <person name="Lloyd J.R."/>
        </authorList>
    </citation>
    <scope>NUCLEOTIDE SEQUENCE [LARGE SCALE GENOMIC DNA]</scope>
    <source>
        <strain evidence="1 2">NB2006</strain>
    </source>
</reference>
<dbReference type="Proteomes" id="UP000180175">
    <property type="component" value="Chromosome"/>
</dbReference>
<keyword evidence="2" id="KW-1185">Reference proteome</keyword>
<accession>A0A7S7L698</accession>
<proteinExistence type="predicted"/>
<evidence type="ECO:0000313" key="1">
    <source>
        <dbReference type="EMBL" id="QOY35206.2"/>
    </source>
</evidence>
<gene>
    <name evidence="1" type="ORF">AWH56_021290</name>
</gene>
<dbReference type="KEGG" id="aia:AWH56_021290"/>
<sequence length="255" mass="29235">MLTILSHEKTLHQPTLSRKTFFCPEFVPTGVDDDFCLPCGCPEQLPQPKFPSPTSALSPQELEEVEECIMAANDLLLSLVTDDEINERALQLNLRRLRKQFVTVLVDCGNKKEEVSGIFLDAGKDFIILVNSETKNVTVITTNRILFFSSANRKTEAHHEQELISIDPCLRRQLTFNFGETVTKSPFLLNLFFGLDLSMFLESYVGYYCYVRTDREKQELDGTLIKIRTNSIELTKYDEKQAVDFDEICIMELEK</sequence>
<dbReference type="EMBL" id="CP063356">
    <property type="protein sequence ID" value="QOY35206.2"/>
    <property type="molecule type" value="Genomic_DNA"/>
</dbReference>
<dbReference type="AlphaFoldDB" id="A0A7S7L698"/>
<organism evidence="1 2">
    <name type="scientific">Anaerobacillus isosaccharinicus</name>
    <dbReference type="NCBI Taxonomy" id="1532552"/>
    <lineage>
        <taxon>Bacteria</taxon>
        <taxon>Bacillati</taxon>
        <taxon>Bacillota</taxon>
        <taxon>Bacilli</taxon>
        <taxon>Bacillales</taxon>
        <taxon>Bacillaceae</taxon>
        <taxon>Anaerobacillus</taxon>
    </lineage>
</organism>